<evidence type="ECO:0000256" key="5">
    <source>
        <dbReference type="ARBA" id="ARBA00022782"/>
    </source>
</evidence>
<evidence type="ECO:0000256" key="9">
    <source>
        <dbReference type="SAM" id="MobiDB-lite"/>
    </source>
</evidence>
<dbReference type="PANTHER" id="PTHR45730:SF32">
    <property type="entry name" value="ZINC FINGER PROTEIN JAGGED"/>
    <property type="match status" value="1"/>
</dbReference>
<evidence type="ECO:0000259" key="10">
    <source>
        <dbReference type="PROSITE" id="PS50157"/>
    </source>
</evidence>
<dbReference type="GO" id="GO:0030154">
    <property type="term" value="P:cell differentiation"/>
    <property type="evidence" value="ECO:0007669"/>
    <property type="project" value="UniProtKB-KW"/>
</dbReference>
<keyword evidence="2" id="KW-0217">Developmental protein</keyword>
<accession>A0A200PXQ0</accession>
<feature type="compositionally biased region" description="Polar residues" evidence="9">
    <location>
        <begin position="242"/>
        <end position="255"/>
    </location>
</feature>
<dbReference type="AlphaFoldDB" id="A0A200PXQ0"/>
<dbReference type="Gene3D" id="3.30.160.60">
    <property type="entry name" value="Classic Zinc Finger"/>
    <property type="match status" value="1"/>
</dbReference>
<comment type="subcellular location">
    <subcellularLocation>
        <location evidence="1">Nucleus</location>
    </subcellularLocation>
</comment>
<dbReference type="InParanoid" id="A0A200PXQ0"/>
<dbReference type="EMBL" id="MVGT01003946">
    <property type="protein sequence ID" value="OVA02956.1"/>
    <property type="molecule type" value="Genomic_DNA"/>
</dbReference>
<dbReference type="FunFam" id="3.30.160.60:FF:002425">
    <property type="entry name" value="Zinc finger protein STAMENLESS 1"/>
    <property type="match status" value="1"/>
</dbReference>
<keyword evidence="7" id="KW-0539">Nucleus</keyword>
<name>A0A200PXQ0_MACCD</name>
<feature type="compositionally biased region" description="Polar residues" evidence="9">
    <location>
        <begin position="217"/>
        <end position="235"/>
    </location>
</feature>
<keyword evidence="12" id="KW-1185">Reference proteome</keyword>
<dbReference type="PROSITE" id="PS50157">
    <property type="entry name" value="ZINC_FINGER_C2H2_2"/>
    <property type="match status" value="1"/>
</dbReference>
<dbReference type="GO" id="GO:0005634">
    <property type="term" value="C:nucleus"/>
    <property type="evidence" value="ECO:0007669"/>
    <property type="project" value="UniProtKB-SubCell"/>
</dbReference>
<dbReference type="STRING" id="56857.A0A200PXQ0"/>
<sequence length="255" mass="27849">MGLVFAGFRKKKSGANKDGKDDCGKVYECRFCSLKFCKSQALGGHMNRHRQGKETETLNRARQLVFSNEPIAAQGCPHIGLRDPILSGARPIPSVNFHQAGSNMGDPSQPFRSVYPTRLFSGSSSTILSQQPPPSHQPYLYSSSSPSSRLVSFPSQYPPPHHHLMNDYHLINGGVAGESNYTCIGAPLGHVFPHEADRAGRVLSLSAASGRGGGEVSLQSQEDGLNWGPSSYTRRQQQQQQHLDPSSINRFQDGF</sequence>
<feature type="region of interest" description="Disordered" evidence="9">
    <location>
        <begin position="123"/>
        <end position="145"/>
    </location>
</feature>
<evidence type="ECO:0000313" key="12">
    <source>
        <dbReference type="Proteomes" id="UP000195402"/>
    </source>
</evidence>
<protein>
    <submittedName>
        <fullName evidence="11">Zinc finger protein</fullName>
    </submittedName>
</protein>
<reference evidence="11 12" key="1">
    <citation type="journal article" date="2017" name="Mol. Plant">
        <title>The Genome of Medicinal Plant Macleaya cordata Provides New Insights into Benzylisoquinoline Alkaloids Metabolism.</title>
        <authorList>
            <person name="Liu X."/>
            <person name="Liu Y."/>
            <person name="Huang P."/>
            <person name="Ma Y."/>
            <person name="Qing Z."/>
            <person name="Tang Q."/>
            <person name="Cao H."/>
            <person name="Cheng P."/>
            <person name="Zheng Y."/>
            <person name="Yuan Z."/>
            <person name="Zhou Y."/>
            <person name="Liu J."/>
            <person name="Tang Z."/>
            <person name="Zhuo Y."/>
            <person name="Zhang Y."/>
            <person name="Yu L."/>
            <person name="Huang J."/>
            <person name="Yang P."/>
            <person name="Peng Q."/>
            <person name="Zhang J."/>
            <person name="Jiang W."/>
            <person name="Zhang Z."/>
            <person name="Lin K."/>
            <person name="Ro D.K."/>
            <person name="Chen X."/>
            <person name="Xiong X."/>
            <person name="Shang Y."/>
            <person name="Huang S."/>
            <person name="Zeng J."/>
        </authorList>
    </citation>
    <scope>NUCLEOTIDE SEQUENCE [LARGE SCALE GENOMIC DNA]</scope>
    <source>
        <strain evidence="12">cv. BLH2017</strain>
        <tissue evidence="11">Root</tissue>
    </source>
</reference>
<evidence type="ECO:0000256" key="3">
    <source>
        <dbReference type="ARBA" id="ARBA00022723"/>
    </source>
</evidence>
<proteinExistence type="predicted"/>
<dbReference type="GO" id="GO:0008270">
    <property type="term" value="F:zinc ion binding"/>
    <property type="evidence" value="ECO:0007669"/>
    <property type="project" value="UniProtKB-KW"/>
</dbReference>
<organism evidence="11 12">
    <name type="scientific">Macleaya cordata</name>
    <name type="common">Five-seeded plume-poppy</name>
    <name type="synonym">Bocconia cordata</name>
    <dbReference type="NCBI Taxonomy" id="56857"/>
    <lineage>
        <taxon>Eukaryota</taxon>
        <taxon>Viridiplantae</taxon>
        <taxon>Streptophyta</taxon>
        <taxon>Embryophyta</taxon>
        <taxon>Tracheophyta</taxon>
        <taxon>Spermatophyta</taxon>
        <taxon>Magnoliopsida</taxon>
        <taxon>Ranunculales</taxon>
        <taxon>Papaveraceae</taxon>
        <taxon>Papaveroideae</taxon>
        <taxon>Macleaya</taxon>
    </lineage>
</organism>
<evidence type="ECO:0000256" key="6">
    <source>
        <dbReference type="ARBA" id="ARBA00022833"/>
    </source>
</evidence>
<evidence type="ECO:0000256" key="1">
    <source>
        <dbReference type="ARBA" id="ARBA00004123"/>
    </source>
</evidence>
<feature type="domain" description="C2H2-type" evidence="10">
    <location>
        <begin position="27"/>
        <end position="54"/>
    </location>
</feature>
<keyword evidence="3" id="KW-0479">Metal-binding</keyword>
<dbReference type="FunCoup" id="A0A200PXQ0">
    <property type="interactions" value="3"/>
</dbReference>
<feature type="region of interest" description="Disordered" evidence="9">
    <location>
        <begin position="209"/>
        <end position="255"/>
    </location>
</feature>
<keyword evidence="4 8" id="KW-0863">Zinc-finger</keyword>
<dbReference type="Proteomes" id="UP000195402">
    <property type="component" value="Unassembled WGS sequence"/>
</dbReference>
<dbReference type="PROSITE" id="PS00028">
    <property type="entry name" value="ZINC_FINGER_C2H2_1"/>
    <property type="match status" value="1"/>
</dbReference>
<keyword evidence="5" id="KW-0221">Differentiation</keyword>
<dbReference type="GO" id="GO:0048440">
    <property type="term" value="P:carpel development"/>
    <property type="evidence" value="ECO:0007669"/>
    <property type="project" value="UniProtKB-ARBA"/>
</dbReference>
<comment type="caution">
    <text evidence="11">The sequence shown here is derived from an EMBL/GenBank/DDBJ whole genome shotgun (WGS) entry which is preliminary data.</text>
</comment>
<dbReference type="PANTHER" id="PTHR45730">
    <property type="entry name" value="ZINC FINGER PROTEIN JAGGED"/>
    <property type="match status" value="1"/>
</dbReference>
<dbReference type="GO" id="GO:0003700">
    <property type="term" value="F:DNA-binding transcription factor activity"/>
    <property type="evidence" value="ECO:0007669"/>
    <property type="project" value="InterPro"/>
</dbReference>
<evidence type="ECO:0000256" key="2">
    <source>
        <dbReference type="ARBA" id="ARBA00022473"/>
    </source>
</evidence>
<evidence type="ECO:0000256" key="7">
    <source>
        <dbReference type="ARBA" id="ARBA00023242"/>
    </source>
</evidence>
<keyword evidence="6" id="KW-0862">Zinc</keyword>
<evidence type="ECO:0000313" key="11">
    <source>
        <dbReference type="EMBL" id="OVA02956.1"/>
    </source>
</evidence>
<evidence type="ECO:0000256" key="8">
    <source>
        <dbReference type="PROSITE-ProRule" id="PRU00042"/>
    </source>
</evidence>
<dbReference type="GO" id="GO:0048443">
    <property type="term" value="P:stamen development"/>
    <property type="evidence" value="ECO:0007669"/>
    <property type="project" value="UniProtKB-ARBA"/>
</dbReference>
<dbReference type="OMA" id="PYHHYLY"/>
<gene>
    <name evidence="11" type="ORF">BVC80_8781g15</name>
</gene>
<dbReference type="InterPro" id="IPR013087">
    <property type="entry name" value="Znf_C2H2_type"/>
</dbReference>
<evidence type="ECO:0000256" key="4">
    <source>
        <dbReference type="ARBA" id="ARBA00022771"/>
    </source>
</evidence>
<dbReference type="OrthoDB" id="1721933at2759"/>
<dbReference type="InterPro" id="IPR045320">
    <property type="entry name" value="JAGGED/SL1-like"/>
</dbReference>